<evidence type="ECO:0000256" key="5">
    <source>
        <dbReference type="ARBA" id="ARBA00022989"/>
    </source>
</evidence>
<keyword evidence="5 7" id="KW-1133">Transmembrane helix</keyword>
<protein>
    <submittedName>
        <fullName evidence="8">Carbohydrate ABC transporter permease</fullName>
    </submittedName>
</protein>
<dbReference type="GO" id="GO:0055085">
    <property type="term" value="P:transmembrane transport"/>
    <property type="evidence" value="ECO:0007669"/>
    <property type="project" value="InterPro"/>
</dbReference>
<dbReference type="CDD" id="cd06261">
    <property type="entry name" value="TM_PBP2"/>
    <property type="match status" value="1"/>
</dbReference>
<dbReference type="PROSITE" id="PS50928">
    <property type="entry name" value="ABC_TM1"/>
    <property type="match status" value="1"/>
</dbReference>
<organism evidence="8 9">
    <name type="scientific">Streptomyces ipomoeae</name>
    <dbReference type="NCBI Taxonomy" id="103232"/>
    <lineage>
        <taxon>Bacteria</taxon>
        <taxon>Bacillati</taxon>
        <taxon>Actinomycetota</taxon>
        <taxon>Actinomycetes</taxon>
        <taxon>Kitasatosporales</taxon>
        <taxon>Streptomycetaceae</taxon>
        <taxon>Streptomyces</taxon>
    </lineage>
</organism>
<gene>
    <name evidence="8" type="ORF">Sipo8835_18725</name>
</gene>
<evidence type="ECO:0000256" key="7">
    <source>
        <dbReference type="RuleBase" id="RU363032"/>
    </source>
</evidence>
<evidence type="ECO:0000313" key="9">
    <source>
        <dbReference type="Proteomes" id="UP000318720"/>
    </source>
</evidence>
<dbReference type="RefSeq" id="WP_009302586.1">
    <property type="nucleotide sequence ID" value="NZ_CP182305.1"/>
</dbReference>
<dbReference type="PANTHER" id="PTHR43744">
    <property type="entry name" value="ABC TRANSPORTER PERMEASE PROTEIN MG189-RELATED-RELATED"/>
    <property type="match status" value="1"/>
</dbReference>
<dbReference type="Pfam" id="PF00528">
    <property type="entry name" value="BPD_transp_1"/>
    <property type="match status" value="1"/>
</dbReference>
<evidence type="ECO:0000256" key="4">
    <source>
        <dbReference type="ARBA" id="ARBA00022692"/>
    </source>
</evidence>
<evidence type="ECO:0000313" key="8">
    <source>
        <dbReference type="EMBL" id="TQE33011.1"/>
    </source>
</evidence>
<feature type="transmembrane region" description="Helical" evidence="7">
    <location>
        <begin position="130"/>
        <end position="152"/>
    </location>
</feature>
<feature type="transmembrane region" description="Helical" evidence="7">
    <location>
        <begin position="206"/>
        <end position="231"/>
    </location>
</feature>
<feature type="transmembrane region" description="Helical" evidence="7">
    <location>
        <begin position="264"/>
        <end position="284"/>
    </location>
</feature>
<dbReference type="GO" id="GO:0005886">
    <property type="term" value="C:plasma membrane"/>
    <property type="evidence" value="ECO:0007669"/>
    <property type="project" value="UniProtKB-SubCell"/>
</dbReference>
<keyword evidence="4 7" id="KW-0812">Transmembrane</keyword>
<dbReference type="EMBL" id="SPAZ01000158">
    <property type="protein sequence ID" value="TQE33011.1"/>
    <property type="molecule type" value="Genomic_DNA"/>
</dbReference>
<keyword evidence="2 7" id="KW-0813">Transport</keyword>
<dbReference type="InterPro" id="IPR035906">
    <property type="entry name" value="MetI-like_sf"/>
</dbReference>
<feature type="transmembrane region" description="Helical" evidence="7">
    <location>
        <begin position="39"/>
        <end position="60"/>
    </location>
</feature>
<feature type="transmembrane region" description="Helical" evidence="7">
    <location>
        <begin position="158"/>
        <end position="180"/>
    </location>
</feature>
<evidence type="ECO:0000256" key="1">
    <source>
        <dbReference type="ARBA" id="ARBA00004651"/>
    </source>
</evidence>
<keyword evidence="6 7" id="KW-0472">Membrane</keyword>
<evidence type="ECO:0000256" key="6">
    <source>
        <dbReference type="ARBA" id="ARBA00023136"/>
    </source>
</evidence>
<proteinExistence type="inferred from homology"/>
<dbReference type="PANTHER" id="PTHR43744:SF8">
    <property type="entry name" value="SN-GLYCEROL-3-PHOSPHATE TRANSPORT SYSTEM PERMEASE PROTEIN UGPE"/>
    <property type="match status" value="1"/>
</dbReference>
<dbReference type="InterPro" id="IPR000515">
    <property type="entry name" value="MetI-like"/>
</dbReference>
<name>A0A540NU20_9ACTN</name>
<comment type="subcellular location">
    <subcellularLocation>
        <location evidence="1 7">Cell membrane</location>
        <topology evidence="1 7">Multi-pass membrane protein</topology>
    </subcellularLocation>
</comment>
<accession>A0A540NU20</accession>
<keyword evidence="3" id="KW-1003">Cell membrane</keyword>
<dbReference type="Gene3D" id="1.10.3720.10">
    <property type="entry name" value="MetI-like"/>
    <property type="match status" value="1"/>
</dbReference>
<dbReference type="Proteomes" id="UP000318720">
    <property type="component" value="Unassembled WGS sequence"/>
</dbReference>
<comment type="caution">
    <text evidence="8">The sequence shown here is derived from an EMBL/GenBank/DDBJ whole genome shotgun (WGS) entry which is preliminary data.</text>
</comment>
<feature type="transmembrane region" description="Helical" evidence="7">
    <location>
        <begin position="95"/>
        <end position="118"/>
    </location>
</feature>
<comment type="similarity">
    <text evidence="7">Belongs to the binding-protein-dependent transport system permease family.</text>
</comment>
<sequence length="300" mass="32697">MAADTPTTVNAGAASARTVSAGLAIGSGSRRSRILVRAVLLLGVLVSLFPFYWLVVMASITTEEILSYPPRMVPGTQLLHNMGEVIDRVPFFTSLFNTVVVSVTGTALVLFFDSLAAFAFAKYEFPAKRLLFGVLLATYMIPAQLSLVPQFVTMANLGWAGSLKALVIPGAANAFGIFWLRQYAKNSLPDELLDAGRIDGAGFFRLYWQVALPLFRPALAFLGIFTFIHLWNDYIWPLVIMIDPDRVTLQVALANLNVAYNTDYAVVMAGALMSVIPLIVVFLIGARHFLRDLAAGATKM</sequence>
<dbReference type="GeneID" id="301703145"/>
<dbReference type="SUPFAM" id="SSF161098">
    <property type="entry name" value="MetI-like"/>
    <property type="match status" value="1"/>
</dbReference>
<evidence type="ECO:0000256" key="3">
    <source>
        <dbReference type="ARBA" id="ARBA00022475"/>
    </source>
</evidence>
<reference evidence="8 9" key="1">
    <citation type="submission" date="2019-03" db="EMBL/GenBank/DDBJ databases">
        <title>Comparative genomic analyses of the sweetpotato soil rot pathogen, Streptomyces ipomoeae.</title>
        <authorList>
            <person name="Ruschel Soares N."/>
            <person name="Badger J.H."/>
            <person name="Huguet-Tapia J.C."/>
            <person name="Clark C.A."/>
            <person name="Pettis G.S."/>
        </authorList>
    </citation>
    <scope>NUCLEOTIDE SEQUENCE [LARGE SCALE GENOMIC DNA]</scope>
    <source>
        <strain evidence="8 9">88-35</strain>
    </source>
</reference>
<evidence type="ECO:0000256" key="2">
    <source>
        <dbReference type="ARBA" id="ARBA00022448"/>
    </source>
</evidence>
<dbReference type="AlphaFoldDB" id="A0A540NU20"/>